<dbReference type="EMBL" id="RSCE01000009">
    <property type="protein sequence ID" value="RSH79911.1"/>
    <property type="molecule type" value="Genomic_DNA"/>
</dbReference>
<feature type="region of interest" description="Disordered" evidence="1">
    <location>
        <begin position="173"/>
        <end position="325"/>
    </location>
</feature>
<dbReference type="RefSeq" id="XP_028475020.1">
    <property type="nucleotide sequence ID" value="XM_028624852.1"/>
</dbReference>
<organism evidence="2 3">
    <name type="scientific">Apiotrichum porosum</name>
    <dbReference type="NCBI Taxonomy" id="105984"/>
    <lineage>
        <taxon>Eukaryota</taxon>
        <taxon>Fungi</taxon>
        <taxon>Dikarya</taxon>
        <taxon>Basidiomycota</taxon>
        <taxon>Agaricomycotina</taxon>
        <taxon>Tremellomycetes</taxon>
        <taxon>Trichosporonales</taxon>
        <taxon>Trichosporonaceae</taxon>
        <taxon>Apiotrichum</taxon>
    </lineage>
</organism>
<feature type="compositionally biased region" description="Basic and acidic residues" evidence="1">
    <location>
        <begin position="203"/>
        <end position="221"/>
    </location>
</feature>
<evidence type="ECO:0000313" key="2">
    <source>
        <dbReference type="EMBL" id="RSH79911.1"/>
    </source>
</evidence>
<reference evidence="2 3" key="1">
    <citation type="submission" date="2018-11" db="EMBL/GenBank/DDBJ databases">
        <title>Genome sequence of Apiotrichum porosum DSM 27194.</title>
        <authorList>
            <person name="Aliyu H."/>
            <person name="Gorte O."/>
            <person name="Ochsenreither K."/>
        </authorList>
    </citation>
    <scope>NUCLEOTIDE SEQUENCE [LARGE SCALE GENOMIC DNA]</scope>
    <source>
        <strain evidence="2 3">DSM 27194</strain>
    </source>
</reference>
<dbReference type="Pfam" id="PF17104">
    <property type="entry name" value="YBL010C_LAA2"/>
    <property type="match status" value="1"/>
</dbReference>
<keyword evidence="3" id="KW-1185">Reference proteome</keyword>
<feature type="compositionally biased region" description="Polar residues" evidence="1">
    <location>
        <begin position="601"/>
        <end position="621"/>
    </location>
</feature>
<feature type="compositionally biased region" description="Polar residues" evidence="1">
    <location>
        <begin position="49"/>
        <end position="62"/>
    </location>
</feature>
<dbReference type="PANTHER" id="PTHR38698:SF1">
    <property type="entry name" value="FUNGAL PROTEIN"/>
    <property type="match status" value="1"/>
</dbReference>
<feature type="compositionally biased region" description="Polar residues" evidence="1">
    <location>
        <begin position="29"/>
        <end position="41"/>
    </location>
</feature>
<accession>A0A427XLY5</accession>
<feature type="compositionally biased region" description="Low complexity" evidence="1">
    <location>
        <begin position="13"/>
        <end position="28"/>
    </location>
</feature>
<feature type="region of interest" description="Disordered" evidence="1">
    <location>
        <begin position="591"/>
        <end position="628"/>
    </location>
</feature>
<feature type="compositionally biased region" description="Low complexity" evidence="1">
    <location>
        <begin position="150"/>
        <end position="159"/>
    </location>
</feature>
<feature type="compositionally biased region" description="Acidic residues" evidence="1">
    <location>
        <begin position="313"/>
        <end position="325"/>
    </location>
</feature>
<feature type="region of interest" description="Disordered" evidence="1">
    <location>
        <begin position="459"/>
        <end position="508"/>
    </location>
</feature>
<dbReference type="AlphaFoldDB" id="A0A427XLY5"/>
<dbReference type="STRING" id="105984.A0A427XLY5"/>
<dbReference type="OrthoDB" id="5378975at2759"/>
<feature type="compositionally biased region" description="Acidic residues" evidence="1">
    <location>
        <begin position="64"/>
        <end position="83"/>
    </location>
</feature>
<evidence type="ECO:0000256" key="1">
    <source>
        <dbReference type="SAM" id="MobiDB-lite"/>
    </source>
</evidence>
<feature type="compositionally biased region" description="Basic and acidic residues" evidence="1">
    <location>
        <begin position="84"/>
        <end position="93"/>
    </location>
</feature>
<evidence type="ECO:0000313" key="3">
    <source>
        <dbReference type="Proteomes" id="UP000279236"/>
    </source>
</evidence>
<name>A0A427XLY5_9TREE</name>
<dbReference type="InterPro" id="IPR031355">
    <property type="entry name" value="YBL010C/LAA2-like"/>
</dbReference>
<comment type="caution">
    <text evidence="2">The sequence shown here is derived from an EMBL/GenBank/DDBJ whole genome shotgun (WGS) entry which is preliminary data.</text>
</comment>
<feature type="compositionally biased region" description="Acidic residues" evidence="1">
    <location>
        <begin position="94"/>
        <end position="110"/>
    </location>
</feature>
<dbReference type="Proteomes" id="UP000279236">
    <property type="component" value="Unassembled WGS sequence"/>
</dbReference>
<feature type="compositionally biased region" description="Basic and acidic residues" evidence="1">
    <location>
        <begin position="125"/>
        <end position="134"/>
    </location>
</feature>
<protein>
    <submittedName>
        <fullName evidence="2">Uncharacterized protein</fullName>
    </submittedName>
</protein>
<sequence>MDDPWADAPPSPSRGTTPTAPSTPTSPSLVQSSASVTSPLTSPKAAARSTPSSPLVPSSATVGNEEDPGEDGDEEATEEATEEAEPKANGQDHEVEEVEELAPAEEDSQDAEPVHAEIVPAIEEEVAREPKADEDSMEPAVEPAVETAGEPVIEPVVEPAVDPVVEPVIEPVIEPTPETEQAEADTPEFATPEDTTPAEEVPEATHEPVPEPEQAQEHDTTAAEVAVAPSERAFSDDMDFDATEDEEADEAFTSPFPAASGSALPAETERAVDAFDDDGFGGDDGFGAAPAAGGDDGFGDFDNFDAAGPSGGFDDDDGFGDFGDFAEGDDAFAAAPVQEEVVAGPSVPAEERWAALELRPVPRGRELFERLATVLAPIVPDSEAFTDEEPRAVGGLSQVLATESSRDAYAQLTTAPMLKPLDWTRSRVRRDHLISMGVPVNLDEVDSHRLSALPPLRITTGLANAPPPRAQSADPAKGKAREDVGGMGSAPASAVPSSNFNSENERKYGLGPRPGLDVARAEDLCGLEEDQLALYPLARLEALHADLVRRTADASGLLAWFLQLKDAQTHDQATYNGMISELIANAAKVKQSSGGGGLFRRQSTQTPKRPMSLSASTTPRRSASPAAF</sequence>
<gene>
    <name evidence="2" type="ORF">EHS24_009579</name>
</gene>
<dbReference type="PANTHER" id="PTHR38698">
    <property type="entry name" value="EXPRESSED PROTEIN"/>
    <property type="match status" value="1"/>
</dbReference>
<proteinExistence type="predicted"/>
<dbReference type="GeneID" id="39594122"/>
<feature type="region of interest" description="Disordered" evidence="1">
    <location>
        <begin position="1"/>
        <end position="159"/>
    </location>
</feature>
<feature type="compositionally biased region" description="Acidic residues" evidence="1">
    <location>
        <begin position="236"/>
        <end position="250"/>
    </location>
</feature>